<dbReference type="EnsemblBacteria" id="BAA16788">
    <property type="protein sequence ID" value="BAA16788"/>
    <property type="gene ID" value="BAA16788"/>
</dbReference>
<dbReference type="Proteomes" id="UP000001425">
    <property type="component" value="Chromosome"/>
</dbReference>
<dbReference type="IntAct" id="P72773">
    <property type="interactions" value="3"/>
</dbReference>
<evidence type="ECO:0000313" key="1">
    <source>
        <dbReference type="EMBL" id="BAA16788.1"/>
    </source>
</evidence>
<organism evidence="1 2">
    <name type="scientific">Synechocystis sp. (strain ATCC 27184 / PCC 6803 / Kazusa)</name>
    <dbReference type="NCBI Taxonomy" id="1111708"/>
    <lineage>
        <taxon>Bacteria</taxon>
        <taxon>Bacillati</taxon>
        <taxon>Cyanobacteriota</taxon>
        <taxon>Cyanophyceae</taxon>
        <taxon>Synechococcales</taxon>
        <taxon>Merismopediaceae</taxon>
        <taxon>Synechocystis</taxon>
    </lineage>
</organism>
<gene>
    <name evidence="1" type="ordered locus">slr1778</name>
</gene>
<keyword evidence="2" id="KW-1185">Reference proteome</keyword>
<proteinExistence type="predicted"/>
<dbReference type="PaxDb" id="1148-1651861"/>
<accession>P72773</accession>
<dbReference type="KEGG" id="syn:slr1778"/>
<reference evidence="1 2" key="1">
    <citation type="journal article" date="1995" name="DNA Res.">
        <title>Sequence analysis of the genome of the unicellular cyanobacterium Synechocystis sp. strain PCC6803. I. Sequence features in the 1 Mb region from map positions 64% to 92% of the genome.</title>
        <authorList>
            <person name="Kaneko T."/>
            <person name="Tanaka A."/>
            <person name="Sato S."/>
            <person name="Kotani H."/>
            <person name="Sazuka T."/>
            <person name="Miyajima N."/>
            <person name="Sugiura M."/>
            <person name="Tabata S."/>
        </authorList>
    </citation>
    <scope>NUCLEOTIDE SEQUENCE [LARGE SCALE GENOMIC DNA]</scope>
    <source>
        <strain evidence="2">ATCC 27184 / PCC 6803 / Kazusa</strain>
    </source>
</reference>
<dbReference type="eggNOG" id="ENOG5033E2N">
    <property type="taxonomic scope" value="Bacteria"/>
</dbReference>
<dbReference type="AlphaFoldDB" id="P72773"/>
<dbReference type="InParanoid" id="P72773"/>
<protein>
    <submittedName>
        <fullName evidence="1">Slr1778 protein</fullName>
    </submittedName>
</protein>
<dbReference type="EMBL" id="BA000022">
    <property type="protein sequence ID" value="BAA16788.1"/>
    <property type="molecule type" value="Genomic_DNA"/>
</dbReference>
<reference evidence="1 2" key="2">
    <citation type="journal article" date="1996" name="DNA Res.">
        <title>Sequence analysis of the genome of the unicellular cyanobacterium Synechocystis sp. strain PCC6803. II. Sequence determination of the entire genome and assignment of potential protein-coding regions.</title>
        <authorList>
            <person name="Kaneko T."/>
            <person name="Sato S."/>
            <person name="Kotani H."/>
            <person name="Tanaka A."/>
            <person name="Asamizu E."/>
            <person name="Nakamura Y."/>
            <person name="Miyajima N."/>
            <person name="Hirosawa M."/>
            <person name="Sugiura M."/>
            <person name="Sasamoto S."/>
            <person name="Kimura T."/>
            <person name="Hosouchi T."/>
            <person name="Matsuno A."/>
            <person name="Muraki A."/>
            <person name="Nakazaki N."/>
            <person name="Naruo K."/>
            <person name="Okumura S."/>
            <person name="Shimpo S."/>
            <person name="Takeuchi C."/>
            <person name="Wada T."/>
            <person name="Watanabe A."/>
            <person name="Yamada M."/>
            <person name="Yasuda M."/>
            <person name="Tabata S."/>
        </authorList>
    </citation>
    <scope>NUCLEOTIDE SEQUENCE [LARGE SCALE GENOMIC DNA]</scope>
    <source>
        <strain evidence="2">ATCC 27184 / PCC 6803 / Kazusa</strain>
    </source>
</reference>
<evidence type="ECO:0000313" key="2">
    <source>
        <dbReference type="Proteomes" id="UP000001425"/>
    </source>
</evidence>
<dbReference type="PIR" id="S74636">
    <property type="entry name" value="S74636"/>
</dbReference>
<sequence length="177" mass="20355">MNISFISSTNTSPQKLDQRYLNKLINLQINGKICWQAHLGYGQELCLEIGQKIPYSSPRLQGESKGEWQFGTRASDWSIITAGKRPCFFVKSSEDESIIRSKIEKLNNQVVKGIRIINYSPGYCYCFNLGHYDLLIPDQNNDDGLSLWELFIPEPDRLVLEVFPHLRFQLHSQDESA</sequence>
<name>P72773_SYNY3</name>